<evidence type="ECO:0000259" key="20">
    <source>
        <dbReference type="Pfam" id="PF21404"/>
    </source>
</evidence>
<feature type="active site" description="Phosphoserine intermediate" evidence="15">
    <location>
        <position position="67"/>
    </location>
</feature>
<dbReference type="Pfam" id="PF00408">
    <property type="entry name" value="PGM_PMM_IV"/>
    <property type="match status" value="1"/>
</dbReference>
<dbReference type="GO" id="GO:0071555">
    <property type="term" value="P:cell wall organization"/>
    <property type="evidence" value="ECO:0007669"/>
    <property type="project" value="UniProtKB-KW"/>
</dbReference>
<protein>
    <recommendedName>
        <fullName evidence="4 14">Phosphoacetylglucosamine mutase</fullName>
        <shortName evidence="14">PAGM</shortName>
        <ecNumber evidence="4 14">5.4.2.3</ecNumber>
    </recommendedName>
    <alternativeName>
        <fullName evidence="12 14">Acetylglucosamine phosphomutase</fullName>
    </alternativeName>
    <alternativeName>
        <fullName evidence="11 14">N-acetylglucosamine-phosphate mutase</fullName>
    </alternativeName>
</protein>
<dbReference type="PANTHER" id="PTHR45955">
    <property type="entry name" value="PHOSPHOACETYLGLUCOSAMINE MUTASE"/>
    <property type="match status" value="1"/>
</dbReference>
<keyword evidence="23" id="KW-1185">Reference proteome</keyword>
<dbReference type="EMBL" id="ONZQ02000001">
    <property type="protein sequence ID" value="SPN97137.1"/>
    <property type="molecule type" value="Genomic_DNA"/>
</dbReference>
<evidence type="ECO:0000256" key="13">
    <source>
        <dbReference type="ARBA" id="ARBA00059527"/>
    </source>
</evidence>
<evidence type="ECO:0000256" key="2">
    <source>
        <dbReference type="ARBA" id="ARBA00004865"/>
    </source>
</evidence>
<dbReference type="SUPFAM" id="SSF53738">
    <property type="entry name" value="Phosphoglucomutase, first 3 domains"/>
    <property type="match status" value="3"/>
</dbReference>
<feature type="domain" description="Phosphoacetylglucosamine mutase AMG1" evidence="21">
    <location>
        <begin position="203"/>
        <end position="290"/>
    </location>
</feature>
<keyword evidence="6 14" id="KW-0479">Metal-binding</keyword>
<reference evidence="22" key="1">
    <citation type="submission" date="2018-03" db="EMBL/GenBank/DDBJ databases">
        <authorList>
            <person name="Guldener U."/>
        </authorList>
    </citation>
    <scope>NUCLEOTIDE SEQUENCE</scope>
</reference>
<comment type="pathway">
    <text evidence="2 14">Nucleotide-sugar biosynthesis; UDP-N-acetyl-alpha-D-glucosamine biosynthesis; N-acetyl-alpha-D-glucosamine 1-phosphate from alpha-D-glucosamine 6-phosphate (route I): step 2/2.</text>
</comment>
<feature type="domain" description="Phosphoacetylglucosamine mutase AMG1" evidence="20">
    <location>
        <begin position="305"/>
        <end position="444"/>
    </location>
</feature>
<dbReference type="InterPro" id="IPR005844">
    <property type="entry name" value="A-D-PHexomutase_a/b/a-I"/>
</dbReference>
<dbReference type="InterPro" id="IPR049023">
    <property type="entry name" value="AMG1_II"/>
</dbReference>
<feature type="domain" description="Alpha-D-phosphohexomutase alpha/beta/alpha" evidence="19">
    <location>
        <begin position="107"/>
        <end position="179"/>
    </location>
</feature>
<dbReference type="SUPFAM" id="SSF55957">
    <property type="entry name" value="Phosphoglucomutase, C-terminal domain"/>
    <property type="match status" value="1"/>
</dbReference>
<evidence type="ECO:0000259" key="19">
    <source>
        <dbReference type="Pfam" id="PF02878"/>
    </source>
</evidence>
<evidence type="ECO:0000256" key="15">
    <source>
        <dbReference type="PIRSR" id="PIRSR016408-1"/>
    </source>
</evidence>
<dbReference type="Gene3D" id="3.30.310.50">
    <property type="entry name" value="Alpha-D-phosphohexomutase, C-terminal domain"/>
    <property type="match status" value="1"/>
</dbReference>
<dbReference type="InterPro" id="IPR036900">
    <property type="entry name" value="A-D-PHexomutase_C_sf"/>
</dbReference>
<evidence type="ECO:0000256" key="6">
    <source>
        <dbReference type="ARBA" id="ARBA00022723"/>
    </source>
</evidence>
<evidence type="ECO:0000256" key="3">
    <source>
        <dbReference type="ARBA" id="ARBA00010231"/>
    </source>
</evidence>
<dbReference type="GO" id="GO:0006048">
    <property type="term" value="P:UDP-N-acetylglucosamine biosynthetic process"/>
    <property type="evidence" value="ECO:0007669"/>
    <property type="project" value="UniProtKB-UniRule"/>
</dbReference>
<feature type="binding site" evidence="16">
    <location>
        <begin position="380"/>
        <end position="382"/>
    </location>
    <ligand>
        <name>substrate</name>
    </ligand>
</feature>
<dbReference type="InterPro" id="IPR005843">
    <property type="entry name" value="A-D-PHexomutase_C"/>
</dbReference>
<comment type="similarity">
    <text evidence="3 14">Belongs to the phosphohexose mutase family.</text>
</comment>
<comment type="function">
    <text evidence="13 14">Catalyzes the conversion of GlcNAc-6-P into GlcNAc-1-P during the synthesis of uridine diphosphate/UDP-GlcNAc, which is a biosynthetic precursor of chitin and also supplies the amino sugars for N-linked oligosaccharides of glycoproteins.</text>
</comment>
<keyword evidence="9" id="KW-0119">Carbohydrate metabolism</keyword>
<evidence type="ECO:0000256" key="4">
    <source>
        <dbReference type="ARBA" id="ARBA00012731"/>
    </source>
</evidence>
<feature type="binding site" evidence="17">
    <location>
        <position position="286"/>
    </location>
    <ligand>
        <name>Mg(2+)</name>
        <dbReference type="ChEBI" id="CHEBI:18420"/>
    </ligand>
</feature>
<dbReference type="InterPro" id="IPR016657">
    <property type="entry name" value="PAGM"/>
</dbReference>
<dbReference type="Pfam" id="PF21405">
    <property type="entry name" value="AMG1_II"/>
    <property type="match status" value="1"/>
</dbReference>
<dbReference type="GO" id="GO:0004610">
    <property type="term" value="F:phosphoacetylglucosamine mutase activity"/>
    <property type="evidence" value="ECO:0007669"/>
    <property type="project" value="UniProtKB-UniRule"/>
</dbReference>
<feature type="binding site" description="via phosphate group" evidence="17">
    <location>
        <position position="67"/>
    </location>
    <ligand>
        <name>Mg(2+)</name>
        <dbReference type="ChEBI" id="CHEBI:18420"/>
    </ligand>
</feature>
<name>A0AAE8MPR2_9PEZI</name>
<feature type="domain" description="Alpha-D-phosphohexomutase C-terminal" evidence="18">
    <location>
        <begin position="460"/>
        <end position="534"/>
    </location>
</feature>
<dbReference type="Pfam" id="PF21404">
    <property type="entry name" value="AMG1_III"/>
    <property type="match status" value="1"/>
</dbReference>
<evidence type="ECO:0000259" key="21">
    <source>
        <dbReference type="Pfam" id="PF21405"/>
    </source>
</evidence>
<evidence type="ECO:0000256" key="8">
    <source>
        <dbReference type="ARBA" id="ARBA00023235"/>
    </source>
</evidence>
<dbReference type="AlphaFoldDB" id="A0AAE8MPR2"/>
<proteinExistence type="inferred from homology"/>
<dbReference type="Gene3D" id="3.40.120.10">
    <property type="entry name" value="Alpha-D-Glucose-1,6-Bisphosphate, subunit A, domain 3"/>
    <property type="match status" value="2"/>
</dbReference>
<evidence type="ECO:0000256" key="11">
    <source>
        <dbReference type="ARBA" id="ARBA00031926"/>
    </source>
</evidence>
<comment type="cofactor">
    <cofactor evidence="14 17">
        <name>Mg(2+)</name>
        <dbReference type="ChEBI" id="CHEBI:18420"/>
    </cofactor>
    <text evidence="14 17">Binds 1 Mg(2+) ion per subunit.</text>
</comment>
<keyword evidence="10" id="KW-0961">Cell wall biogenesis/degradation</keyword>
<dbReference type="Proteomes" id="UP001187682">
    <property type="component" value="Unassembled WGS sequence"/>
</dbReference>
<dbReference type="GO" id="GO:0005975">
    <property type="term" value="P:carbohydrate metabolic process"/>
    <property type="evidence" value="ECO:0007669"/>
    <property type="project" value="InterPro"/>
</dbReference>
<evidence type="ECO:0000256" key="1">
    <source>
        <dbReference type="ARBA" id="ARBA00000558"/>
    </source>
</evidence>
<gene>
    <name evidence="22" type="ORF">DNG_00653</name>
</gene>
<evidence type="ECO:0000313" key="23">
    <source>
        <dbReference type="Proteomes" id="UP001187682"/>
    </source>
</evidence>
<dbReference type="InterPro" id="IPR016066">
    <property type="entry name" value="A-D-PHexomutase_CS"/>
</dbReference>
<keyword evidence="5" id="KW-0597">Phosphoprotein</keyword>
<evidence type="ECO:0000256" key="5">
    <source>
        <dbReference type="ARBA" id="ARBA00022553"/>
    </source>
</evidence>
<organism evidence="22 23">
    <name type="scientific">Cephalotrichum gorgonifer</name>
    <dbReference type="NCBI Taxonomy" id="2041049"/>
    <lineage>
        <taxon>Eukaryota</taxon>
        <taxon>Fungi</taxon>
        <taxon>Dikarya</taxon>
        <taxon>Ascomycota</taxon>
        <taxon>Pezizomycotina</taxon>
        <taxon>Sordariomycetes</taxon>
        <taxon>Hypocreomycetidae</taxon>
        <taxon>Microascales</taxon>
        <taxon>Microascaceae</taxon>
        <taxon>Cephalotrichum</taxon>
    </lineage>
</organism>
<evidence type="ECO:0000259" key="18">
    <source>
        <dbReference type="Pfam" id="PF00408"/>
    </source>
</evidence>
<dbReference type="FunFam" id="3.40.120.10:FF:000013">
    <property type="entry name" value="Phosphoacetylglucosamine mutase"/>
    <property type="match status" value="1"/>
</dbReference>
<evidence type="ECO:0000313" key="22">
    <source>
        <dbReference type="EMBL" id="SPN97137.1"/>
    </source>
</evidence>
<keyword evidence="8 14" id="KW-0413">Isomerase</keyword>
<dbReference type="PANTHER" id="PTHR45955:SF1">
    <property type="entry name" value="PHOSPHOACETYLGLUCOSAMINE MUTASE"/>
    <property type="match status" value="1"/>
</dbReference>
<comment type="catalytic activity">
    <reaction evidence="1 14">
        <text>N-acetyl-alpha-D-glucosamine 1-phosphate = N-acetyl-D-glucosamine 6-phosphate</text>
        <dbReference type="Rhea" id="RHEA:23804"/>
        <dbReference type="ChEBI" id="CHEBI:57513"/>
        <dbReference type="ChEBI" id="CHEBI:57776"/>
        <dbReference type="EC" id="5.4.2.3"/>
    </reaction>
</comment>
<feature type="binding site" evidence="16">
    <location>
        <position position="514"/>
    </location>
    <ligand>
        <name>substrate</name>
    </ligand>
</feature>
<dbReference type="InterPro" id="IPR049022">
    <property type="entry name" value="AMG1_III"/>
</dbReference>
<feature type="domain" description="Alpha-D-phosphohexomutase alpha/beta/alpha" evidence="19">
    <location>
        <begin position="58"/>
        <end position="91"/>
    </location>
</feature>
<dbReference type="InterPro" id="IPR016055">
    <property type="entry name" value="A-D-PHexomutase_a/b/a-I/II/III"/>
</dbReference>
<dbReference type="FunFam" id="3.40.120.10:FF:000023">
    <property type="entry name" value="Phosphoacetylglucosamine mutase"/>
    <property type="match status" value="1"/>
</dbReference>
<evidence type="ECO:0000256" key="16">
    <source>
        <dbReference type="PIRSR" id="PIRSR016408-2"/>
    </source>
</evidence>
<dbReference type="PROSITE" id="PS00710">
    <property type="entry name" value="PGM_PMM"/>
    <property type="match status" value="1"/>
</dbReference>
<dbReference type="Pfam" id="PF02878">
    <property type="entry name" value="PGM_PMM_I"/>
    <property type="match status" value="2"/>
</dbReference>
<evidence type="ECO:0000256" key="14">
    <source>
        <dbReference type="PIRNR" id="PIRNR016408"/>
    </source>
</evidence>
<evidence type="ECO:0000256" key="17">
    <source>
        <dbReference type="PIRSR" id="PIRSR016408-3"/>
    </source>
</evidence>
<keyword evidence="7 14" id="KW-0460">Magnesium</keyword>
<evidence type="ECO:0000256" key="10">
    <source>
        <dbReference type="ARBA" id="ARBA00023316"/>
    </source>
</evidence>
<sequence length="542" mass="58933">MDEKIIAASKRHPIVPLGEGRLYTYGTAGFRMKADLLDGVTFRVGLLAALRSRKMSSKAIGVMITASHNPAADNGVKVVDPMGEMLEQDWEGLATKLVNAPTDEDLAAQYKSIAQQLNINLDAPGKVIYGRDTRPSGHGLVAALNDALEATSTQATDFKLLTTPQLHYLVRCLNTEGTVNAYGAVSEAGYYEKLSEALVRALGGRKASGQLVVDCANGVGGPKLHEFLKYVSKDKTGLDIKVVNDDVLHPEALNLDCGADFVKTRQKPPPSPRPTPGVRSCSFDGDADRLIYHWLDPETGFFMLDGDRISSLAASFIADLIRSANLQDELRIGVVQTAYANGASTAYIEKHLQLPIGCTPTGVKHLHHEALKFDVGVYFEANGHGTVLFSPHALRTFRDTQPQSPAQKDALDVLAACGDLINQTVGDALSDMLLVEVILAHKNWTLKDWALTYSDLPNRLVRVEVADKDAFRTTDAERRLTHPVGLQDKIDQCVSKYTRGRSFARASGTENACRVYAEAATRSEADDLANKVAQLVKQYGDM</sequence>
<evidence type="ECO:0000256" key="7">
    <source>
        <dbReference type="ARBA" id="ARBA00022842"/>
    </source>
</evidence>
<dbReference type="EC" id="5.4.2.3" evidence="4 14"/>
<dbReference type="PIRSF" id="PIRSF016408">
    <property type="entry name" value="PAGM"/>
    <property type="match status" value="1"/>
</dbReference>
<dbReference type="CDD" id="cd03086">
    <property type="entry name" value="PGM3"/>
    <property type="match status" value="1"/>
</dbReference>
<feature type="binding site" evidence="16">
    <location>
        <begin position="505"/>
        <end position="509"/>
    </location>
    <ligand>
        <name>substrate</name>
    </ligand>
</feature>
<feature type="binding site" evidence="17">
    <location>
        <position position="284"/>
    </location>
    <ligand>
        <name>Mg(2+)</name>
        <dbReference type="ChEBI" id="CHEBI:18420"/>
    </ligand>
</feature>
<comment type="caution">
    <text evidence="22">The sequence shown here is derived from an EMBL/GenBank/DDBJ whole genome shotgun (WGS) entry which is preliminary data.</text>
</comment>
<evidence type="ECO:0000256" key="9">
    <source>
        <dbReference type="ARBA" id="ARBA00023277"/>
    </source>
</evidence>
<feature type="binding site" evidence="17">
    <location>
        <position position="288"/>
    </location>
    <ligand>
        <name>Mg(2+)</name>
        <dbReference type="ChEBI" id="CHEBI:18420"/>
    </ligand>
</feature>
<dbReference type="FunFam" id="3.30.310.50:FF:000003">
    <property type="entry name" value="Phosphoacetylglucosamine mutase"/>
    <property type="match status" value="1"/>
</dbReference>
<dbReference type="GO" id="GO:0000287">
    <property type="term" value="F:magnesium ion binding"/>
    <property type="evidence" value="ECO:0007669"/>
    <property type="project" value="InterPro"/>
</dbReference>
<accession>A0AAE8MPR2</accession>
<evidence type="ECO:0000256" key="12">
    <source>
        <dbReference type="ARBA" id="ARBA00032065"/>
    </source>
</evidence>